<feature type="domain" description="Ras-GEF" evidence="5">
    <location>
        <begin position="726"/>
        <end position="964"/>
    </location>
</feature>
<protein>
    <submittedName>
        <fullName evidence="7">Ras guanine nucleotide exchange factor</fullName>
    </submittedName>
</protein>
<feature type="compositionally biased region" description="Low complexity" evidence="4">
    <location>
        <begin position="208"/>
        <end position="217"/>
    </location>
</feature>
<dbReference type="Gene3D" id="1.20.870.10">
    <property type="entry name" value="Son of sevenless (SoS) protein Chain: S domain 1"/>
    <property type="match status" value="1"/>
</dbReference>
<keyword evidence="8" id="KW-1185">Reference proteome</keyword>
<evidence type="ECO:0000313" key="7">
    <source>
        <dbReference type="EMBL" id="KYQ93963.1"/>
    </source>
</evidence>
<reference evidence="7 8" key="1">
    <citation type="submission" date="2015-12" db="EMBL/GenBank/DDBJ databases">
        <title>Dictyostelia acquired genes for synthesis and detection of signals that induce cell-type specialization by lateral gene transfer from prokaryotes.</title>
        <authorList>
            <person name="Gloeckner G."/>
            <person name="Schaap P."/>
        </authorList>
    </citation>
    <scope>NUCLEOTIDE SEQUENCE [LARGE SCALE GENOMIC DNA]</scope>
    <source>
        <strain evidence="7 8">TK</strain>
    </source>
</reference>
<accession>A0A151ZJ15</accession>
<dbReference type="GO" id="GO:0007265">
    <property type="term" value="P:Ras protein signal transduction"/>
    <property type="evidence" value="ECO:0007669"/>
    <property type="project" value="TreeGrafter"/>
</dbReference>
<evidence type="ECO:0000256" key="3">
    <source>
        <dbReference type="PROSITE-ProRule" id="PRU00168"/>
    </source>
</evidence>
<dbReference type="PROSITE" id="PS50009">
    <property type="entry name" value="RASGEF_CAT"/>
    <property type="match status" value="1"/>
</dbReference>
<name>A0A151ZJ15_TIELA</name>
<dbReference type="InterPro" id="IPR011993">
    <property type="entry name" value="PH-like_dom_sf"/>
</dbReference>
<dbReference type="Gene3D" id="2.30.29.30">
    <property type="entry name" value="Pleckstrin-homology domain (PH domain)/Phosphotyrosine-binding domain (PTB)"/>
    <property type="match status" value="1"/>
</dbReference>
<feature type="region of interest" description="Disordered" evidence="4">
    <location>
        <begin position="196"/>
        <end position="254"/>
    </location>
</feature>
<dbReference type="SMART" id="SM00147">
    <property type="entry name" value="RasGEF"/>
    <property type="match status" value="1"/>
</dbReference>
<sequence>MAEVSLIGVTAVLCEKENSIWRNIDDSLCRLEILKSEKDSKYRLVAITTDNRCIINKWVRTNSFITKCSDVFLEIKQISTQTSTTDYIGVNFAYKEEVNQFYQCFLKCIESLKSQREIYRNSLATNSNIGSAANLSNHSIALSSSVSFDSNLNMLSQLTLSDSLTLPPPPTTLGTTTEQANGVFDINSLPPPPSAILSSTNQFPPPSTTTNLPLPSSGMPTPTLSSSNGYSPPTNHHQPINSTNGRPSGLLRTTSIPTNLNTEITVPPHSLTDIFTPNGAGGSAVKVITTTTTTINYASRAQTGNSDSFLKTARNVNKVRNSMDARKTLSKKDASTFTISLQNIEGLQNIAEALEEETLNLLDLVNEQVLTPTSSNVFLNQSITKVYEHLQILFILTGDSGQSHHGVPIIKSITERITKGPQEKEFSGNTVGNQWFNLDEVNSSVQGFHNLMYVKKNLIPTIAHLSTSVRVLGLQASLEVDWMSRNISSEIDKVVVQLAYLSRELIIAMSRLMAATLTYCRVNQSINQLKQDPSFSIAARVRSPSSAADLLNIWDELKIIKTPPTVPKEGVVKATLNQLILMITSENSYDSKFLKTFITTYQSFATPGLLLSKLIERFSVPEWYSAGVKSKILTIQQRVIVILKYWVENQSSDFDQDVIDQIYYFINNTLASLDGYQELAKSLTNLMDKVIKEREVKLELLFQMPPRLQFEEDGVISPIELFSEWSPQAIAQQLTLIDFQIFKEIEARELMSQNFNKQKLKWRSPTIMKMINRSTQFSFWVASVILMESKKEKRIKNFEKFCDVGKYLLKYNNLNSLMSLNAGLNLTPVHRLKKTKKKLSGSATQFLSDCEKLFSSKKSFKTYRDHLSSVSLPCIPYLGLILTDLVFIDEGNPDNYEQPAGSTLGPMVNFKKRELFYQSWTDLNHFKDTAYTYQPEEPLHTFLLQFPILDEKELYDLSLAIEPR</sequence>
<dbReference type="InterPro" id="IPR008937">
    <property type="entry name" value="Ras-like_GEF"/>
</dbReference>
<dbReference type="SUPFAM" id="SSF48366">
    <property type="entry name" value="Ras GEF"/>
    <property type="match status" value="1"/>
</dbReference>
<dbReference type="FunCoup" id="A0A151ZJ15">
    <property type="interactions" value="464"/>
</dbReference>
<feature type="domain" description="N-terminal Ras-GEF" evidence="6">
    <location>
        <begin position="568"/>
        <end position="691"/>
    </location>
</feature>
<dbReference type="GO" id="GO:0005886">
    <property type="term" value="C:plasma membrane"/>
    <property type="evidence" value="ECO:0007669"/>
    <property type="project" value="TreeGrafter"/>
</dbReference>
<dbReference type="InterPro" id="IPR019804">
    <property type="entry name" value="Ras_G-nucl-exch_fac_CS"/>
</dbReference>
<evidence type="ECO:0000256" key="1">
    <source>
        <dbReference type="ARBA" id="ARBA00022658"/>
    </source>
</evidence>
<evidence type="ECO:0000313" key="8">
    <source>
        <dbReference type="Proteomes" id="UP000076078"/>
    </source>
</evidence>
<dbReference type="PROSITE" id="PS00720">
    <property type="entry name" value="RASGEF"/>
    <property type="match status" value="1"/>
</dbReference>
<dbReference type="SUPFAM" id="SSF50729">
    <property type="entry name" value="PH domain-like"/>
    <property type="match status" value="1"/>
</dbReference>
<dbReference type="CDD" id="cd00155">
    <property type="entry name" value="RasGEF"/>
    <property type="match status" value="1"/>
</dbReference>
<feature type="compositionally biased region" description="Polar residues" evidence="4">
    <location>
        <begin position="218"/>
        <end position="254"/>
    </location>
</feature>
<dbReference type="OrthoDB" id="16782at2759"/>
<dbReference type="PANTHER" id="PTHR23113">
    <property type="entry name" value="GUANINE NUCLEOTIDE EXCHANGE FACTOR"/>
    <property type="match status" value="1"/>
</dbReference>
<dbReference type="Pfam" id="PF00618">
    <property type="entry name" value="RasGEF_N"/>
    <property type="match status" value="1"/>
</dbReference>
<dbReference type="Gene3D" id="1.10.840.10">
    <property type="entry name" value="Ras guanine-nucleotide exchange factors catalytic domain"/>
    <property type="match status" value="1"/>
</dbReference>
<gene>
    <name evidence="7" type="ORF">DLAC_04854</name>
</gene>
<evidence type="ECO:0000256" key="4">
    <source>
        <dbReference type="SAM" id="MobiDB-lite"/>
    </source>
</evidence>
<evidence type="ECO:0000259" key="5">
    <source>
        <dbReference type="PROSITE" id="PS50009"/>
    </source>
</evidence>
<dbReference type="InterPro" id="IPR036964">
    <property type="entry name" value="RASGEF_cat_dom_sf"/>
</dbReference>
<dbReference type="PANTHER" id="PTHR23113:SF151">
    <property type="entry name" value="RAS GUANINE NUCLEOTIDE EXCHANGE FACTOR S"/>
    <property type="match status" value="1"/>
</dbReference>
<dbReference type="EMBL" id="LODT01000023">
    <property type="protein sequence ID" value="KYQ93963.1"/>
    <property type="molecule type" value="Genomic_DNA"/>
</dbReference>
<dbReference type="SMART" id="SM00229">
    <property type="entry name" value="RasGEFN"/>
    <property type="match status" value="1"/>
</dbReference>
<proteinExistence type="predicted"/>
<dbReference type="CDD" id="cd06224">
    <property type="entry name" value="REM"/>
    <property type="match status" value="1"/>
</dbReference>
<dbReference type="InParanoid" id="A0A151ZJ15"/>
<comment type="caution">
    <text evidence="7">The sequence shown here is derived from an EMBL/GenBank/DDBJ whole genome shotgun (WGS) entry which is preliminary data.</text>
</comment>
<keyword evidence="1 3" id="KW-0344">Guanine-nucleotide releasing factor</keyword>
<evidence type="ECO:0000256" key="2">
    <source>
        <dbReference type="ARBA" id="ARBA00023054"/>
    </source>
</evidence>
<dbReference type="OMA" id="STQFSFW"/>
<dbReference type="InterPro" id="IPR000651">
    <property type="entry name" value="Ras-like_Gua-exchang_fac_N"/>
</dbReference>
<dbReference type="Pfam" id="PF00617">
    <property type="entry name" value="RasGEF"/>
    <property type="match status" value="1"/>
</dbReference>
<dbReference type="GO" id="GO:0005085">
    <property type="term" value="F:guanyl-nucleotide exchange factor activity"/>
    <property type="evidence" value="ECO:0007669"/>
    <property type="project" value="UniProtKB-KW"/>
</dbReference>
<keyword evidence="2" id="KW-0175">Coiled coil</keyword>
<organism evidence="7 8">
    <name type="scientific">Tieghemostelium lacteum</name>
    <name type="common">Slime mold</name>
    <name type="synonym">Dictyostelium lacteum</name>
    <dbReference type="NCBI Taxonomy" id="361077"/>
    <lineage>
        <taxon>Eukaryota</taxon>
        <taxon>Amoebozoa</taxon>
        <taxon>Evosea</taxon>
        <taxon>Eumycetozoa</taxon>
        <taxon>Dictyostelia</taxon>
        <taxon>Dictyosteliales</taxon>
        <taxon>Raperosteliaceae</taxon>
        <taxon>Tieghemostelium</taxon>
    </lineage>
</organism>
<dbReference type="PROSITE" id="PS50212">
    <property type="entry name" value="RASGEF_NTER"/>
    <property type="match status" value="1"/>
</dbReference>
<dbReference type="InterPro" id="IPR023578">
    <property type="entry name" value="Ras_GEF_dom_sf"/>
</dbReference>
<evidence type="ECO:0000259" key="6">
    <source>
        <dbReference type="PROSITE" id="PS50212"/>
    </source>
</evidence>
<dbReference type="InterPro" id="IPR001895">
    <property type="entry name" value="RASGEF_cat_dom"/>
</dbReference>
<dbReference type="Proteomes" id="UP000076078">
    <property type="component" value="Unassembled WGS sequence"/>
</dbReference>
<dbReference type="AlphaFoldDB" id="A0A151ZJ15"/>
<dbReference type="STRING" id="361077.A0A151ZJ15"/>